<dbReference type="GO" id="GO:0016020">
    <property type="term" value="C:membrane"/>
    <property type="evidence" value="ECO:0007669"/>
    <property type="project" value="UniProtKB-SubCell"/>
</dbReference>
<feature type="transmembrane region" description="Helical" evidence="6">
    <location>
        <begin position="246"/>
        <end position="266"/>
    </location>
</feature>
<dbReference type="Proteomes" id="UP001188597">
    <property type="component" value="Unassembled WGS sequence"/>
</dbReference>
<evidence type="ECO:0000256" key="1">
    <source>
        <dbReference type="ARBA" id="ARBA00004141"/>
    </source>
</evidence>
<organism evidence="8 9">
    <name type="scientific">Escallonia herrerae</name>
    <dbReference type="NCBI Taxonomy" id="1293975"/>
    <lineage>
        <taxon>Eukaryota</taxon>
        <taxon>Viridiplantae</taxon>
        <taxon>Streptophyta</taxon>
        <taxon>Embryophyta</taxon>
        <taxon>Tracheophyta</taxon>
        <taxon>Spermatophyta</taxon>
        <taxon>Magnoliopsida</taxon>
        <taxon>eudicotyledons</taxon>
        <taxon>Gunneridae</taxon>
        <taxon>Pentapetalae</taxon>
        <taxon>asterids</taxon>
        <taxon>campanulids</taxon>
        <taxon>Escalloniales</taxon>
        <taxon>Escalloniaceae</taxon>
        <taxon>Escallonia</taxon>
    </lineage>
</organism>
<keyword evidence="4 6" id="KW-1133">Transmembrane helix</keyword>
<dbReference type="AlphaFoldDB" id="A0AA89AV88"/>
<accession>A0AA89AV88</accession>
<evidence type="ECO:0000259" key="7">
    <source>
        <dbReference type="Pfam" id="PF00892"/>
    </source>
</evidence>
<feature type="transmembrane region" description="Helical" evidence="6">
    <location>
        <begin position="341"/>
        <end position="363"/>
    </location>
</feature>
<dbReference type="PANTHER" id="PTHR31218">
    <property type="entry name" value="WAT1-RELATED PROTEIN"/>
    <property type="match status" value="1"/>
</dbReference>
<feature type="transmembrane region" description="Helical" evidence="6">
    <location>
        <begin position="142"/>
        <end position="163"/>
    </location>
</feature>
<feature type="non-terminal residue" evidence="8">
    <location>
        <position position="1"/>
    </location>
</feature>
<dbReference type="GO" id="GO:0022857">
    <property type="term" value="F:transmembrane transporter activity"/>
    <property type="evidence" value="ECO:0007669"/>
    <property type="project" value="InterPro"/>
</dbReference>
<feature type="transmembrane region" description="Helical" evidence="6">
    <location>
        <begin position="278"/>
        <end position="299"/>
    </location>
</feature>
<keyword evidence="9" id="KW-1185">Reference proteome</keyword>
<dbReference type="InterPro" id="IPR030184">
    <property type="entry name" value="WAT1-related"/>
</dbReference>
<dbReference type="EMBL" id="JAVXUP010001062">
    <property type="protein sequence ID" value="KAK3016545.1"/>
    <property type="molecule type" value="Genomic_DNA"/>
</dbReference>
<evidence type="ECO:0000256" key="2">
    <source>
        <dbReference type="ARBA" id="ARBA00007635"/>
    </source>
</evidence>
<keyword evidence="3 6" id="KW-0812">Transmembrane</keyword>
<feature type="transmembrane region" description="Helical" evidence="6">
    <location>
        <begin position="12"/>
        <end position="31"/>
    </location>
</feature>
<evidence type="ECO:0000313" key="9">
    <source>
        <dbReference type="Proteomes" id="UP001188597"/>
    </source>
</evidence>
<reference evidence="8" key="1">
    <citation type="submission" date="2022-12" db="EMBL/GenBank/DDBJ databases">
        <title>Draft genome assemblies for two species of Escallonia (Escalloniales).</title>
        <authorList>
            <person name="Chanderbali A."/>
            <person name="Dervinis C."/>
            <person name="Anghel I."/>
            <person name="Soltis D."/>
            <person name="Soltis P."/>
            <person name="Zapata F."/>
        </authorList>
    </citation>
    <scope>NUCLEOTIDE SEQUENCE</scope>
    <source>
        <strain evidence="8">UCBG64.0493</strain>
        <tissue evidence="8">Leaf</tissue>
    </source>
</reference>
<comment type="caution">
    <text evidence="8">The sequence shown here is derived from an EMBL/GenBank/DDBJ whole genome shotgun (WGS) entry which is preliminary data.</text>
</comment>
<name>A0AA89AV88_9ASTE</name>
<feature type="transmembrane region" description="Helical" evidence="6">
    <location>
        <begin position="169"/>
        <end position="191"/>
    </location>
</feature>
<feature type="domain" description="EamA" evidence="7">
    <location>
        <begin position="95"/>
        <end position="219"/>
    </location>
</feature>
<feature type="domain" description="EamA" evidence="7">
    <location>
        <begin position="249"/>
        <end position="386"/>
    </location>
</feature>
<dbReference type="InterPro" id="IPR037185">
    <property type="entry name" value="EmrE-like"/>
</dbReference>
<evidence type="ECO:0000256" key="6">
    <source>
        <dbReference type="SAM" id="Phobius"/>
    </source>
</evidence>
<sequence>MTQNHHNLDSRLCSVIGALIIALGFNTVMWGKAKEKDMSFTFNFPISHVVTLKKEKSERERQVVGMEMGMQSCIQDSLPFAAMVIVECGEIGMITLGKAAMNSGMSNLVYVVYYNTLGTLMLLPFFIIHSHRNNRPPLTFPLLGRFFVLGLLGICVVCSYAGINYSSPTLAAAMGNLIPAFTFLLAIIFRMERLNLRRSPSQAKSIGTILAILGAFVMTLYKGPPIRIFMHLNSPNQLVLLQQSNWVLGGIFLAITCVCSSAWSIFQTATVKEYPDQMTLVFFFCCFGTIQCAILTLIVERNPGAWVLHPGIETIAIVFAAIFASVFRIRVITWCLCKKGPVYVAMFKPIGMVIAVIMGNIFLGDTLHLGSVIGAVIIALGFYTVMWGKAKEKNTVEDTVCGLESSTENTPLLARCVTEQVGIQK</sequence>
<feature type="transmembrane region" description="Helical" evidence="6">
    <location>
        <begin position="203"/>
        <end position="221"/>
    </location>
</feature>
<evidence type="ECO:0000256" key="4">
    <source>
        <dbReference type="ARBA" id="ARBA00022989"/>
    </source>
</evidence>
<feature type="transmembrane region" description="Helical" evidence="6">
    <location>
        <begin position="311"/>
        <end position="329"/>
    </location>
</feature>
<comment type="subcellular location">
    <subcellularLocation>
        <location evidence="1">Membrane</location>
        <topology evidence="1">Multi-pass membrane protein</topology>
    </subcellularLocation>
</comment>
<comment type="similarity">
    <text evidence="2">Belongs to the drug/metabolite transporter (DMT) superfamily. Plant drug/metabolite exporter (P-DME) (TC 2.A.7.4) family.</text>
</comment>
<evidence type="ECO:0000256" key="5">
    <source>
        <dbReference type="ARBA" id="ARBA00023136"/>
    </source>
</evidence>
<dbReference type="SUPFAM" id="SSF103481">
    <property type="entry name" value="Multidrug resistance efflux transporter EmrE"/>
    <property type="match status" value="2"/>
</dbReference>
<feature type="transmembrane region" description="Helical" evidence="6">
    <location>
        <begin position="111"/>
        <end position="130"/>
    </location>
</feature>
<keyword evidence="5 6" id="KW-0472">Membrane</keyword>
<protein>
    <recommendedName>
        <fullName evidence="7">EamA domain-containing protein</fullName>
    </recommendedName>
</protein>
<evidence type="ECO:0000313" key="8">
    <source>
        <dbReference type="EMBL" id="KAK3016545.1"/>
    </source>
</evidence>
<evidence type="ECO:0000256" key="3">
    <source>
        <dbReference type="ARBA" id="ARBA00022692"/>
    </source>
</evidence>
<dbReference type="Pfam" id="PF00892">
    <property type="entry name" value="EamA"/>
    <property type="match status" value="2"/>
</dbReference>
<dbReference type="InterPro" id="IPR000620">
    <property type="entry name" value="EamA_dom"/>
</dbReference>
<feature type="transmembrane region" description="Helical" evidence="6">
    <location>
        <begin position="369"/>
        <end position="387"/>
    </location>
</feature>
<proteinExistence type="inferred from homology"/>
<gene>
    <name evidence="8" type="ORF">RJ639_006592</name>
</gene>